<dbReference type="Pfam" id="PF02207">
    <property type="entry name" value="zf-UBR"/>
    <property type="match status" value="1"/>
</dbReference>
<dbReference type="PANTHER" id="PTHR13513:SF9">
    <property type="entry name" value="E3 UBIQUITIN-PROTEIN LIGASE UBR7-RELATED"/>
    <property type="match status" value="1"/>
</dbReference>
<name>A0A7R9E204_9NEOP</name>
<evidence type="ECO:0000256" key="3">
    <source>
        <dbReference type="ARBA" id="ARBA00022833"/>
    </source>
</evidence>
<dbReference type="GO" id="GO:0061630">
    <property type="term" value="F:ubiquitin protein ligase activity"/>
    <property type="evidence" value="ECO:0007669"/>
    <property type="project" value="InterPro"/>
</dbReference>
<protein>
    <recommendedName>
        <fullName evidence="5">UBR-type domain-containing protein</fullName>
    </recommendedName>
</protein>
<accession>A0A7R9E204</accession>
<keyword evidence="3" id="KW-0862">Zinc</keyword>
<dbReference type="EMBL" id="OB792820">
    <property type="protein sequence ID" value="CAD7424660.1"/>
    <property type="molecule type" value="Genomic_DNA"/>
</dbReference>
<proteinExistence type="predicted"/>
<feature type="domain" description="UBR-type" evidence="5">
    <location>
        <begin position="47"/>
        <end position="131"/>
    </location>
</feature>
<keyword evidence="1" id="KW-0479">Metal-binding</keyword>
<gene>
    <name evidence="6" type="ORF">TMSB3V08_LOCUS1597</name>
</gene>
<evidence type="ECO:0000256" key="4">
    <source>
        <dbReference type="PROSITE-ProRule" id="PRU00508"/>
    </source>
</evidence>
<dbReference type="SUPFAM" id="SSF57903">
    <property type="entry name" value="FYVE/PHD zinc finger"/>
    <property type="match status" value="1"/>
</dbReference>
<keyword evidence="2" id="KW-0863">Zinc-finger</keyword>
<dbReference type="InterPro" id="IPR011011">
    <property type="entry name" value="Znf_FYVE_PHD"/>
</dbReference>
<dbReference type="Gene3D" id="3.30.40.10">
    <property type="entry name" value="Zinc/RING finger domain, C3HC4 (zinc finger)"/>
    <property type="match status" value="1"/>
</dbReference>
<dbReference type="InterPro" id="IPR013083">
    <property type="entry name" value="Znf_RING/FYVE/PHD"/>
</dbReference>
<evidence type="ECO:0000313" key="6">
    <source>
        <dbReference type="EMBL" id="CAD7424660.1"/>
    </source>
</evidence>
<dbReference type="CDD" id="cd19677">
    <property type="entry name" value="UBR-box_UBR7"/>
    <property type="match status" value="1"/>
</dbReference>
<dbReference type="GO" id="GO:0005737">
    <property type="term" value="C:cytoplasm"/>
    <property type="evidence" value="ECO:0007669"/>
    <property type="project" value="TreeGrafter"/>
</dbReference>
<dbReference type="PROSITE" id="PS51157">
    <property type="entry name" value="ZF_UBR"/>
    <property type="match status" value="1"/>
</dbReference>
<evidence type="ECO:0000256" key="2">
    <source>
        <dbReference type="ARBA" id="ARBA00022771"/>
    </source>
</evidence>
<evidence type="ECO:0000256" key="1">
    <source>
        <dbReference type="ARBA" id="ARBA00022723"/>
    </source>
</evidence>
<dbReference type="GO" id="GO:0008270">
    <property type="term" value="F:zinc ion binding"/>
    <property type="evidence" value="ECO:0007669"/>
    <property type="project" value="UniProtKB-KW"/>
</dbReference>
<dbReference type="CDD" id="cd15542">
    <property type="entry name" value="PHD_UBR7"/>
    <property type="match status" value="1"/>
</dbReference>
<feature type="zinc finger region" description="UBR-type" evidence="4">
    <location>
        <begin position="47"/>
        <end position="131"/>
    </location>
</feature>
<evidence type="ECO:0000259" key="5">
    <source>
        <dbReference type="PROSITE" id="PS51157"/>
    </source>
</evidence>
<sequence>MAESSSSTNSANIEDQETNVVTMIDVLKEEEDMEENAKALLGGFDDKTCSYSKEYVRRQPLYSCLTCKPKENPTTTDVSKLAGVCLACSYHCHEGHDLVELYTKRNFRCDCGNSKFRISSTEHKKCNLEPVSNYLNLFFLAIIPGNKDALNELNLYNHNFLGLYCVCERPYPDPEVDVEDEMTQCIVCEDWYHGNHLGSKSPPHDDFSEMICFRCMERNDFLWHYRGLFVTPLSTESDITPSMAEVNITPSNGEIDTTSSNGELCQSIGAARKSSEINVNGITGIKQGKACIIKDRELLKGTGSVFCSKGWRKLLCTCNSCQDIYKTNNVSFLLDEEDSMSAYEERNKDGQFSTSYERGMRALSSLDRVQQVEAIEGFNDMKSHLKEYLQKFAENKKVVREEDIREFFLGLEARKKQKLEVNIPHFCR</sequence>
<dbReference type="PANTHER" id="PTHR13513">
    <property type="entry name" value="E3 UBIQUITIN-PROTEIN LIGASE UBR7"/>
    <property type="match status" value="1"/>
</dbReference>
<dbReference type="InterPro" id="IPR047506">
    <property type="entry name" value="UBR7-like_UBR-box"/>
</dbReference>
<organism evidence="6">
    <name type="scientific">Timema monikensis</name>
    <dbReference type="NCBI Taxonomy" id="170555"/>
    <lineage>
        <taxon>Eukaryota</taxon>
        <taxon>Metazoa</taxon>
        <taxon>Ecdysozoa</taxon>
        <taxon>Arthropoda</taxon>
        <taxon>Hexapoda</taxon>
        <taxon>Insecta</taxon>
        <taxon>Pterygota</taxon>
        <taxon>Neoptera</taxon>
        <taxon>Polyneoptera</taxon>
        <taxon>Phasmatodea</taxon>
        <taxon>Timematodea</taxon>
        <taxon>Timematoidea</taxon>
        <taxon>Timematidae</taxon>
        <taxon>Timema</taxon>
    </lineage>
</organism>
<dbReference type="InterPro" id="IPR040204">
    <property type="entry name" value="UBR7"/>
</dbReference>
<dbReference type="InterPro" id="IPR003126">
    <property type="entry name" value="Znf_UBR"/>
</dbReference>
<dbReference type="AlphaFoldDB" id="A0A7R9E204"/>
<reference evidence="6" key="1">
    <citation type="submission" date="2020-11" db="EMBL/GenBank/DDBJ databases">
        <authorList>
            <person name="Tran Van P."/>
        </authorList>
    </citation>
    <scope>NUCLEOTIDE SEQUENCE</scope>
</reference>
<dbReference type="SMART" id="SM00396">
    <property type="entry name" value="ZnF_UBR1"/>
    <property type="match status" value="1"/>
</dbReference>